<keyword evidence="4" id="KW-0378">Hydrolase</keyword>
<comment type="pathway">
    <text evidence="1">Amino-acid biosynthesis; L-methionine biosynthesis via salvage pathway; S-methyl-5-thio-alpha-D-ribose 1-phosphate from S-methyl-5'-thioadenosine (hydrolase route): step 1/2.</text>
</comment>
<gene>
    <name evidence="7" type="ORF">DFR43_103117</name>
</gene>
<dbReference type="Proteomes" id="UP000295510">
    <property type="component" value="Unassembled WGS sequence"/>
</dbReference>
<evidence type="ECO:0000256" key="3">
    <source>
        <dbReference type="ARBA" id="ARBA00022605"/>
    </source>
</evidence>
<dbReference type="Pfam" id="PF01048">
    <property type="entry name" value="PNP_UDP_1"/>
    <property type="match status" value="1"/>
</dbReference>
<dbReference type="EMBL" id="SNYL01000003">
    <property type="protein sequence ID" value="TDQ44373.1"/>
    <property type="molecule type" value="Genomic_DNA"/>
</dbReference>
<organism evidence="7 8">
    <name type="scientific">Tepidicella xavieri</name>
    <dbReference type="NCBI Taxonomy" id="360241"/>
    <lineage>
        <taxon>Bacteria</taxon>
        <taxon>Pseudomonadati</taxon>
        <taxon>Pseudomonadota</taxon>
        <taxon>Betaproteobacteria</taxon>
        <taxon>Burkholderiales</taxon>
        <taxon>Tepidicella</taxon>
    </lineage>
</organism>
<dbReference type="PANTHER" id="PTHR46832">
    <property type="entry name" value="5'-METHYLTHIOADENOSINE/S-ADENOSYLHOMOCYSTEINE NUCLEOSIDASE"/>
    <property type="match status" value="1"/>
</dbReference>
<keyword evidence="8" id="KW-1185">Reference proteome</keyword>
<dbReference type="CDD" id="cd09008">
    <property type="entry name" value="MTAN"/>
    <property type="match status" value="1"/>
</dbReference>
<dbReference type="SUPFAM" id="SSF53167">
    <property type="entry name" value="Purine and uridine phosphorylases"/>
    <property type="match status" value="1"/>
</dbReference>
<evidence type="ECO:0000259" key="6">
    <source>
        <dbReference type="Pfam" id="PF01048"/>
    </source>
</evidence>
<evidence type="ECO:0000313" key="7">
    <source>
        <dbReference type="EMBL" id="TDQ44373.1"/>
    </source>
</evidence>
<evidence type="ECO:0000256" key="2">
    <source>
        <dbReference type="ARBA" id="ARBA00011974"/>
    </source>
</evidence>
<evidence type="ECO:0000256" key="1">
    <source>
        <dbReference type="ARBA" id="ARBA00004945"/>
    </source>
</evidence>
<sequence length="251" mass="26843">MGQRIAIISAVHEELAEILQLMPDEQKRVAGGRTFWSGHLQGHEVVAVLSGIGKVAAATTATVLCERFEPQQVIFTGVAGGLALGVEVGDIVVGSAFMQHDLDASPLFPRWEVPGYGASRFKADMALAQVLHAAARDAVTWLPKLLDEAVLRGLGLHAPSVHQGEIVTGDRFVATAAECAALRASLPEALAVDMESAAVAQVCHDYGVPFAAVRTISDRADDEAHVDFQHFLQQVARHYSGRIVRKALNLL</sequence>
<feature type="domain" description="Nucleoside phosphorylase" evidence="6">
    <location>
        <begin position="4"/>
        <end position="248"/>
    </location>
</feature>
<dbReference type="OrthoDB" id="9792278at2"/>
<proteinExistence type="predicted"/>
<dbReference type="UniPathway" id="UPA00904">
    <property type="reaction ID" value="UER00871"/>
</dbReference>
<dbReference type="InterPro" id="IPR035994">
    <property type="entry name" value="Nucleoside_phosphorylase_sf"/>
</dbReference>
<dbReference type="NCBIfam" id="TIGR01704">
    <property type="entry name" value="MTA_SAH-Nsdase"/>
    <property type="match status" value="1"/>
</dbReference>
<dbReference type="GO" id="GO:0008930">
    <property type="term" value="F:methylthioadenosine nucleosidase activity"/>
    <property type="evidence" value="ECO:0007669"/>
    <property type="project" value="InterPro"/>
</dbReference>
<evidence type="ECO:0000313" key="8">
    <source>
        <dbReference type="Proteomes" id="UP000295510"/>
    </source>
</evidence>
<dbReference type="InterPro" id="IPR010049">
    <property type="entry name" value="MTA_SAH_Nsdase"/>
</dbReference>
<keyword evidence="5" id="KW-0486">Methionine biosynthesis</keyword>
<dbReference type="PANTHER" id="PTHR46832:SF1">
    <property type="entry name" value="5'-METHYLTHIOADENOSINE_S-ADENOSYLHOMOCYSTEINE NUCLEOSIDASE"/>
    <property type="match status" value="1"/>
</dbReference>
<dbReference type="GO" id="GO:0019509">
    <property type="term" value="P:L-methionine salvage from methylthioadenosine"/>
    <property type="evidence" value="ECO:0007669"/>
    <property type="project" value="UniProtKB-UniPathway"/>
</dbReference>
<evidence type="ECO:0000256" key="4">
    <source>
        <dbReference type="ARBA" id="ARBA00022801"/>
    </source>
</evidence>
<keyword evidence="3" id="KW-0028">Amino-acid biosynthesis</keyword>
<evidence type="ECO:0000256" key="5">
    <source>
        <dbReference type="ARBA" id="ARBA00023167"/>
    </source>
</evidence>
<accession>A0A4R6UGM7</accession>
<dbReference type="Gene3D" id="3.40.50.1580">
    <property type="entry name" value="Nucleoside phosphorylase domain"/>
    <property type="match status" value="1"/>
</dbReference>
<name>A0A4R6UGM7_9BURK</name>
<dbReference type="EC" id="3.2.2.9" evidence="2"/>
<dbReference type="GO" id="GO:0019284">
    <property type="term" value="P:L-methionine salvage from S-adenosylmethionine"/>
    <property type="evidence" value="ECO:0007669"/>
    <property type="project" value="TreeGrafter"/>
</dbReference>
<dbReference type="InterPro" id="IPR000845">
    <property type="entry name" value="Nucleoside_phosphorylase_d"/>
</dbReference>
<dbReference type="GO" id="GO:0009164">
    <property type="term" value="P:nucleoside catabolic process"/>
    <property type="evidence" value="ECO:0007669"/>
    <property type="project" value="InterPro"/>
</dbReference>
<reference evidence="7 8" key="1">
    <citation type="submission" date="2019-03" db="EMBL/GenBank/DDBJ databases">
        <title>Genomic Encyclopedia of Type Strains, Phase IV (KMG-IV): sequencing the most valuable type-strain genomes for metagenomic binning, comparative biology and taxonomic classification.</title>
        <authorList>
            <person name="Goeker M."/>
        </authorList>
    </citation>
    <scope>NUCLEOTIDE SEQUENCE [LARGE SCALE GENOMIC DNA]</scope>
    <source>
        <strain evidence="7 8">DSM 19605</strain>
    </source>
</reference>
<dbReference type="GO" id="GO:0008782">
    <property type="term" value="F:adenosylhomocysteine nucleosidase activity"/>
    <property type="evidence" value="ECO:0007669"/>
    <property type="project" value="UniProtKB-EC"/>
</dbReference>
<comment type="caution">
    <text evidence="7">The sequence shown here is derived from an EMBL/GenBank/DDBJ whole genome shotgun (WGS) entry which is preliminary data.</text>
</comment>
<dbReference type="NCBIfam" id="NF004079">
    <property type="entry name" value="PRK05584.1"/>
    <property type="match status" value="1"/>
</dbReference>
<protein>
    <recommendedName>
        <fullName evidence="2">adenosylhomocysteine nucleosidase</fullName>
        <ecNumber evidence="2">3.2.2.9</ecNumber>
    </recommendedName>
</protein>
<dbReference type="GO" id="GO:0005829">
    <property type="term" value="C:cytosol"/>
    <property type="evidence" value="ECO:0007669"/>
    <property type="project" value="TreeGrafter"/>
</dbReference>
<dbReference type="AlphaFoldDB" id="A0A4R6UGM7"/>
<dbReference type="RefSeq" id="WP_133595973.1">
    <property type="nucleotide sequence ID" value="NZ_SNYL01000003.1"/>
</dbReference>